<evidence type="ECO:0000259" key="1">
    <source>
        <dbReference type="Pfam" id="PF01323"/>
    </source>
</evidence>
<organism evidence="2 3">
    <name type="scientific">Advenella faeciporci</name>
    <dbReference type="NCBI Taxonomy" id="797535"/>
    <lineage>
        <taxon>Bacteria</taxon>
        <taxon>Pseudomonadati</taxon>
        <taxon>Pseudomonadota</taxon>
        <taxon>Betaproteobacteria</taxon>
        <taxon>Burkholderiales</taxon>
        <taxon>Alcaligenaceae</taxon>
    </lineage>
</organism>
<feature type="domain" description="DSBA-like thioredoxin" evidence="1">
    <location>
        <begin position="9"/>
        <end position="184"/>
    </location>
</feature>
<accession>A0A918N091</accession>
<dbReference type="Proteomes" id="UP000608345">
    <property type="component" value="Unassembled WGS sequence"/>
</dbReference>
<reference evidence="2" key="1">
    <citation type="journal article" date="2014" name="Int. J. Syst. Evol. Microbiol.">
        <title>Complete genome sequence of Corynebacterium casei LMG S-19264T (=DSM 44701T), isolated from a smear-ripened cheese.</title>
        <authorList>
            <consortium name="US DOE Joint Genome Institute (JGI-PGF)"/>
            <person name="Walter F."/>
            <person name="Albersmeier A."/>
            <person name="Kalinowski J."/>
            <person name="Ruckert C."/>
        </authorList>
    </citation>
    <scope>NUCLEOTIDE SEQUENCE</scope>
    <source>
        <strain evidence="2">KCTC 23732</strain>
    </source>
</reference>
<evidence type="ECO:0000313" key="2">
    <source>
        <dbReference type="EMBL" id="GGW96723.1"/>
    </source>
</evidence>
<comment type="caution">
    <text evidence="2">The sequence shown here is derived from an EMBL/GenBank/DDBJ whole genome shotgun (WGS) entry which is preliminary data.</text>
</comment>
<dbReference type="Pfam" id="PF01323">
    <property type="entry name" value="DSBA"/>
    <property type="match status" value="1"/>
</dbReference>
<gene>
    <name evidence="2" type="ORF">GCM10011450_27790</name>
</gene>
<dbReference type="GO" id="GO:0016491">
    <property type="term" value="F:oxidoreductase activity"/>
    <property type="evidence" value="ECO:0007669"/>
    <property type="project" value="InterPro"/>
</dbReference>
<dbReference type="PANTHER" id="PTHR13887">
    <property type="entry name" value="GLUTATHIONE S-TRANSFERASE KAPPA"/>
    <property type="match status" value="1"/>
</dbReference>
<keyword evidence="3" id="KW-1185">Reference proteome</keyword>
<dbReference type="InterPro" id="IPR036249">
    <property type="entry name" value="Thioredoxin-like_sf"/>
</dbReference>
<dbReference type="InterPro" id="IPR001853">
    <property type="entry name" value="DSBA-like_thioredoxin_dom"/>
</dbReference>
<dbReference type="SUPFAM" id="SSF52833">
    <property type="entry name" value="Thioredoxin-like"/>
    <property type="match status" value="1"/>
</dbReference>
<dbReference type="CDD" id="cd03025">
    <property type="entry name" value="DsbA_FrnE_like"/>
    <property type="match status" value="1"/>
</dbReference>
<dbReference type="Gene3D" id="3.40.30.10">
    <property type="entry name" value="Glutaredoxin"/>
    <property type="match status" value="1"/>
</dbReference>
<evidence type="ECO:0000313" key="3">
    <source>
        <dbReference type="Proteomes" id="UP000608345"/>
    </source>
</evidence>
<dbReference type="PANTHER" id="PTHR13887:SF51">
    <property type="entry name" value="DSBA FAMILY PROTEIN"/>
    <property type="match status" value="1"/>
</dbReference>
<sequence>MQTKLHYIYDPLCGWCYAAESLLESAMASGSGLYELELHAGGLFQRMHIPAGKRDMIRQSDARIAQMTGQVFGEAYLNGLLDNPHTIFDSLPPIAAILAAEKLQKNHAPFMLKAIQHAHYRDGKPIVHVDVLTDVAETIGLDRHEFAMAYEEILSGSIQHHIEDTLRLMHYAGVNGFPAFVLQKGDRLETLEHTRYYGQPEAFRHLLADKLAMPGA</sequence>
<dbReference type="RefSeq" id="WP_189386105.1">
    <property type="nucleotide sequence ID" value="NZ_BAABFY010000039.1"/>
</dbReference>
<dbReference type="AlphaFoldDB" id="A0A918N091"/>
<name>A0A918N091_9BURK</name>
<protein>
    <submittedName>
        <fullName evidence="2">DsbA family protein</fullName>
    </submittedName>
</protein>
<proteinExistence type="predicted"/>
<dbReference type="EMBL" id="BMYS01000032">
    <property type="protein sequence ID" value="GGW96723.1"/>
    <property type="molecule type" value="Genomic_DNA"/>
</dbReference>
<reference evidence="2" key="2">
    <citation type="submission" date="2020-09" db="EMBL/GenBank/DDBJ databases">
        <authorList>
            <person name="Sun Q."/>
            <person name="Kim S."/>
        </authorList>
    </citation>
    <scope>NUCLEOTIDE SEQUENCE</scope>
    <source>
        <strain evidence="2">KCTC 23732</strain>
    </source>
</reference>